<evidence type="ECO:0000313" key="2">
    <source>
        <dbReference type="EMBL" id="RNA05102.1"/>
    </source>
</evidence>
<name>A0A3M7Q1M3_BRAPC</name>
<evidence type="ECO:0000256" key="1">
    <source>
        <dbReference type="SAM" id="MobiDB-lite"/>
    </source>
</evidence>
<accession>A0A3M7Q1M3</accession>
<feature type="region of interest" description="Disordered" evidence="1">
    <location>
        <begin position="1"/>
        <end position="51"/>
    </location>
</feature>
<protein>
    <submittedName>
        <fullName evidence="2">Uncharacterized protein</fullName>
    </submittedName>
</protein>
<keyword evidence="3" id="KW-1185">Reference proteome</keyword>
<evidence type="ECO:0000313" key="3">
    <source>
        <dbReference type="Proteomes" id="UP000276133"/>
    </source>
</evidence>
<reference evidence="2 3" key="1">
    <citation type="journal article" date="2018" name="Sci. Rep.">
        <title>Genomic signatures of local adaptation to the degree of environmental predictability in rotifers.</title>
        <authorList>
            <person name="Franch-Gras L."/>
            <person name="Hahn C."/>
            <person name="Garcia-Roger E.M."/>
            <person name="Carmona M.J."/>
            <person name="Serra M."/>
            <person name="Gomez A."/>
        </authorList>
    </citation>
    <scope>NUCLEOTIDE SEQUENCE [LARGE SCALE GENOMIC DNA]</scope>
    <source>
        <strain evidence="2">HYR1</strain>
    </source>
</reference>
<sequence>ERKVLKAENGPDEHKSKQIEKETDEFLSLVDNLVQKVPRDDEKEEGEADDD</sequence>
<organism evidence="2 3">
    <name type="scientific">Brachionus plicatilis</name>
    <name type="common">Marine rotifer</name>
    <name type="synonym">Brachionus muelleri</name>
    <dbReference type="NCBI Taxonomy" id="10195"/>
    <lineage>
        <taxon>Eukaryota</taxon>
        <taxon>Metazoa</taxon>
        <taxon>Spiralia</taxon>
        <taxon>Gnathifera</taxon>
        <taxon>Rotifera</taxon>
        <taxon>Eurotatoria</taxon>
        <taxon>Monogononta</taxon>
        <taxon>Pseudotrocha</taxon>
        <taxon>Ploima</taxon>
        <taxon>Brachionidae</taxon>
        <taxon>Brachionus</taxon>
    </lineage>
</organism>
<feature type="compositionally biased region" description="Acidic residues" evidence="1">
    <location>
        <begin position="42"/>
        <end position="51"/>
    </location>
</feature>
<proteinExistence type="predicted"/>
<gene>
    <name evidence="2" type="ORF">BpHYR1_005260</name>
</gene>
<comment type="caution">
    <text evidence="2">The sequence shown here is derived from an EMBL/GenBank/DDBJ whole genome shotgun (WGS) entry which is preliminary data.</text>
</comment>
<dbReference type="AlphaFoldDB" id="A0A3M7Q1M3"/>
<dbReference type="EMBL" id="REGN01007855">
    <property type="protein sequence ID" value="RNA05102.1"/>
    <property type="molecule type" value="Genomic_DNA"/>
</dbReference>
<feature type="compositionally biased region" description="Basic and acidic residues" evidence="1">
    <location>
        <begin position="1"/>
        <end position="21"/>
    </location>
</feature>
<feature type="non-terminal residue" evidence="2">
    <location>
        <position position="1"/>
    </location>
</feature>
<dbReference type="Proteomes" id="UP000276133">
    <property type="component" value="Unassembled WGS sequence"/>
</dbReference>